<keyword evidence="1" id="KW-0812">Transmembrane</keyword>
<gene>
    <name evidence="2" type="ORF">LMH87_007550</name>
</gene>
<evidence type="ECO:0000256" key="1">
    <source>
        <dbReference type="SAM" id="Phobius"/>
    </source>
</evidence>
<name>A0A9W8QLV2_AKAMU</name>
<accession>A0A9W8QLV2</accession>
<sequence>MSQSQQEAQKAVYDALCVVLGEISDNASKTKLRARIQDHAAEPRLADVIQAYGLVNVKKTAVLLYQRDVFSSKTIAQEYFQAATEVAEGSPDAAPQDPAPADEEIQLSAETRVPLSAQHHLLAKVQFELEAACFEFARAKTPAILEQNGWTCVEAVELNLIAKALGKHQEHLPGVAGLPKGVTAGKLLGAMESIRHAAVHREYLKATELLAMLRYGESLLIMLENESRLASMRSLREEVSKCIFELDGDETDVKESIATAHKIAAIQIARLKQQEDEAVVRAEARRAALLCSYAQQITAMVSTIHVKEATQIRQPSSMAALSTVLFFLARSMRSAIMFVLDILCRLYAVLAGVFVRVSV</sequence>
<keyword evidence="3" id="KW-1185">Reference proteome</keyword>
<protein>
    <submittedName>
        <fullName evidence="2">Uncharacterized protein</fullName>
    </submittedName>
</protein>
<dbReference type="Proteomes" id="UP001144673">
    <property type="component" value="Unassembled WGS sequence"/>
</dbReference>
<keyword evidence="1" id="KW-1133">Transmembrane helix</keyword>
<feature type="transmembrane region" description="Helical" evidence="1">
    <location>
        <begin position="335"/>
        <end position="355"/>
    </location>
</feature>
<dbReference type="EMBL" id="JAJHUN010000002">
    <property type="protein sequence ID" value="KAJ4161512.1"/>
    <property type="molecule type" value="Genomic_DNA"/>
</dbReference>
<evidence type="ECO:0000313" key="2">
    <source>
        <dbReference type="EMBL" id="KAJ4161512.1"/>
    </source>
</evidence>
<organism evidence="2 3">
    <name type="scientific">Akanthomyces muscarius</name>
    <name type="common">Entomopathogenic fungus</name>
    <name type="synonym">Lecanicillium muscarium</name>
    <dbReference type="NCBI Taxonomy" id="2231603"/>
    <lineage>
        <taxon>Eukaryota</taxon>
        <taxon>Fungi</taxon>
        <taxon>Dikarya</taxon>
        <taxon>Ascomycota</taxon>
        <taxon>Pezizomycotina</taxon>
        <taxon>Sordariomycetes</taxon>
        <taxon>Hypocreomycetidae</taxon>
        <taxon>Hypocreales</taxon>
        <taxon>Cordycipitaceae</taxon>
        <taxon>Akanthomyces</taxon>
    </lineage>
</organism>
<dbReference type="AlphaFoldDB" id="A0A9W8QLV2"/>
<proteinExistence type="predicted"/>
<dbReference type="RefSeq" id="XP_056057896.1">
    <property type="nucleotide sequence ID" value="XM_056199448.1"/>
</dbReference>
<dbReference type="GeneID" id="80894709"/>
<reference evidence="2" key="1">
    <citation type="journal article" date="2023" name="Access Microbiol">
        <title>De-novo genome assembly for Akanthomyces muscarius, a biocontrol agent of insect agricultural pests.</title>
        <authorList>
            <person name="Erdos Z."/>
            <person name="Studholme D.J."/>
            <person name="Raymond B."/>
            <person name="Sharma M."/>
        </authorList>
    </citation>
    <scope>NUCLEOTIDE SEQUENCE</scope>
    <source>
        <strain evidence="2">Ve6</strain>
    </source>
</reference>
<keyword evidence="1" id="KW-0472">Membrane</keyword>
<comment type="caution">
    <text evidence="2">The sequence shown here is derived from an EMBL/GenBank/DDBJ whole genome shotgun (WGS) entry which is preliminary data.</text>
</comment>
<dbReference type="KEGG" id="amus:LMH87_007550"/>
<evidence type="ECO:0000313" key="3">
    <source>
        <dbReference type="Proteomes" id="UP001144673"/>
    </source>
</evidence>